<dbReference type="AlphaFoldDB" id="A0A1B2AFD6"/>
<reference evidence="1 2" key="1">
    <citation type="submission" date="2016-07" db="EMBL/GenBank/DDBJ databases">
        <title>Complete genome sequence of Altererythrobacter dongtanensis KCTC 22672, a type strain with esterase isolated from tidal flat.</title>
        <authorList>
            <person name="Cheng H."/>
            <person name="Wu Y.-H."/>
            <person name="Zhou P."/>
            <person name="Huo Y.-Y."/>
            <person name="Wang C.-S."/>
            <person name="Xu X.-W."/>
        </authorList>
    </citation>
    <scope>NUCLEOTIDE SEQUENCE [LARGE SCALE GENOMIC DNA]</scope>
    <source>
        <strain evidence="1 2">KCTC 22672</strain>
    </source>
</reference>
<keyword evidence="2" id="KW-1185">Reference proteome</keyword>
<evidence type="ECO:0008006" key="3">
    <source>
        <dbReference type="Google" id="ProtNLM"/>
    </source>
</evidence>
<organism evidence="1 2">
    <name type="scientific">Tsuneonella dongtanensis</name>
    <dbReference type="NCBI Taxonomy" id="692370"/>
    <lineage>
        <taxon>Bacteria</taxon>
        <taxon>Pseudomonadati</taxon>
        <taxon>Pseudomonadota</taxon>
        <taxon>Alphaproteobacteria</taxon>
        <taxon>Sphingomonadales</taxon>
        <taxon>Erythrobacteraceae</taxon>
        <taxon>Tsuneonella</taxon>
    </lineage>
</organism>
<name>A0A1B2AFD6_9SPHN</name>
<dbReference type="STRING" id="692370.A6F68_02355"/>
<dbReference type="RefSeq" id="WP_232308131.1">
    <property type="nucleotide sequence ID" value="NZ_CP016591.1"/>
</dbReference>
<dbReference type="Proteomes" id="UP000092932">
    <property type="component" value="Chromosome"/>
</dbReference>
<evidence type="ECO:0000313" key="2">
    <source>
        <dbReference type="Proteomes" id="UP000092932"/>
    </source>
</evidence>
<dbReference type="SUPFAM" id="SSF82649">
    <property type="entry name" value="SufE/NifU"/>
    <property type="match status" value="1"/>
</dbReference>
<dbReference type="KEGG" id="ado:A6F68_02355"/>
<gene>
    <name evidence="1" type="ORF">A6F68_02355</name>
</gene>
<protein>
    <recommendedName>
        <fullName evidence="3">NIF system FeS cluster assembly NifU N-terminal domain-containing protein</fullName>
    </recommendedName>
</protein>
<proteinExistence type="predicted"/>
<evidence type="ECO:0000313" key="1">
    <source>
        <dbReference type="EMBL" id="ANY20854.1"/>
    </source>
</evidence>
<accession>A0A1B2AFD6</accession>
<dbReference type="Gene3D" id="3.90.1010.10">
    <property type="match status" value="1"/>
</dbReference>
<dbReference type="EMBL" id="CP016591">
    <property type="protein sequence ID" value="ANY20854.1"/>
    <property type="molecule type" value="Genomic_DNA"/>
</dbReference>
<sequence>MTAPPAGARGGAVLYTPDLLALAVSLAHYPLDPAMPYIGEARSRTCGNTLAVSLKVDEGDRIDAVGVRVSACAVGQGAAALFAKGAVGRTAMDISRQRDLIAAWLANGGELPGWPGLESIAPARAYPGRHGAILLAWDAALAALSKREARG</sequence>